<dbReference type="FunFam" id="1.10.287.130:FF:000049">
    <property type="entry name" value="C4-dicarboxylate transport sensor protein DctB"/>
    <property type="match status" value="1"/>
</dbReference>
<comment type="caution">
    <text evidence="20">The sequence shown here is derived from an EMBL/GenBank/DDBJ whole genome shotgun (WGS) entry which is preliminary data.</text>
</comment>
<keyword evidence="13" id="KW-0902">Two-component regulatory system</keyword>
<evidence type="ECO:0000256" key="1">
    <source>
        <dbReference type="ARBA" id="ARBA00000085"/>
    </source>
</evidence>
<dbReference type="Gene3D" id="3.30.450.20">
    <property type="entry name" value="PAS domain"/>
    <property type="match status" value="2"/>
</dbReference>
<keyword evidence="14 18" id="KW-0472">Membrane</keyword>
<dbReference type="PROSITE" id="PS50109">
    <property type="entry name" value="HIS_KIN"/>
    <property type="match status" value="1"/>
</dbReference>
<evidence type="ECO:0000313" key="21">
    <source>
        <dbReference type="Proteomes" id="UP000704529"/>
    </source>
</evidence>
<feature type="transmembrane region" description="Helical" evidence="18">
    <location>
        <begin position="28"/>
        <end position="49"/>
    </location>
</feature>
<dbReference type="EC" id="2.7.13.3" evidence="3"/>
<dbReference type="CDD" id="cd00082">
    <property type="entry name" value="HisKA"/>
    <property type="match status" value="1"/>
</dbReference>
<dbReference type="InterPro" id="IPR005467">
    <property type="entry name" value="His_kinase_dom"/>
</dbReference>
<evidence type="ECO:0000256" key="16">
    <source>
        <dbReference type="ARBA" id="ARBA00073143"/>
    </source>
</evidence>
<dbReference type="GO" id="GO:0000155">
    <property type="term" value="F:phosphorelay sensor kinase activity"/>
    <property type="evidence" value="ECO:0007669"/>
    <property type="project" value="InterPro"/>
</dbReference>
<evidence type="ECO:0000259" key="19">
    <source>
        <dbReference type="PROSITE" id="PS50109"/>
    </source>
</evidence>
<dbReference type="Gene3D" id="6.10.250.3020">
    <property type="match status" value="1"/>
</dbReference>
<comment type="subcellular location">
    <subcellularLocation>
        <location evidence="2">Cell inner membrane</location>
        <topology evidence="2">Multi-pass membrane protein</topology>
    </subcellularLocation>
</comment>
<dbReference type="SUPFAM" id="SSF55874">
    <property type="entry name" value="ATPase domain of HSP90 chaperone/DNA topoisomerase II/histidine kinase"/>
    <property type="match status" value="1"/>
</dbReference>
<evidence type="ECO:0000256" key="13">
    <source>
        <dbReference type="ARBA" id="ARBA00023012"/>
    </source>
</evidence>
<reference evidence="20" key="1">
    <citation type="submission" date="2021-01" db="EMBL/GenBank/DDBJ databases">
        <title>Genome Sequencing of Type Strains.</title>
        <authorList>
            <person name="Lemaire J.F."/>
            <person name="Inderbitzin P."/>
            <person name="Collins S.B."/>
            <person name="Wespe N."/>
            <person name="Knight-Connoni V."/>
        </authorList>
    </citation>
    <scope>NUCLEOTIDE SEQUENCE</scope>
    <source>
        <strain evidence="20">DSM 14562</strain>
    </source>
</reference>
<dbReference type="InterPro" id="IPR017055">
    <property type="entry name" value="Sig_transdc_His_kinase_DctB"/>
</dbReference>
<evidence type="ECO:0000256" key="8">
    <source>
        <dbReference type="ARBA" id="ARBA00022692"/>
    </source>
</evidence>
<keyword evidence="9" id="KW-0547">Nucleotide-binding</keyword>
<dbReference type="Gene3D" id="1.10.287.130">
    <property type="match status" value="1"/>
</dbReference>
<dbReference type="InterPro" id="IPR029151">
    <property type="entry name" value="Sensor-like_sf"/>
</dbReference>
<feature type="coiled-coil region" evidence="17">
    <location>
        <begin position="334"/>
        <end position="389"/>
    </location>
</feature>
<comment type="function">
    <text evidence="15">Member of the two-component regulatory system DctB/DctD involved in the transport of C4-dicarboxylates. DctB functions as a membrane-associated protein kinase that phosphorylates DctD in response to environmental signals.</text>
</comment>
<sequence length="608" mass="65966">MALGHGLRYFAHMSLPSYPGRALVRRHALPLLAVVLLTVVAGSLLRLYAHRQALSDLRGETLRIARQEERLLSSELQRFRLLPIVLVEYPDVGDALRNGSVEAAARLNDKLRGLAERTGAPVIYAIDRRGRTVAASNAGRADSFVGRDYGFRPYFRQAMRTGTSEYFALGNTSHRPGLFLARRIGPATAPDGVVVVKVEFAHMVQAWASDAGQTLLLDDHGVVVVTTDPAAEFTLTRPLNPSAKMAIRESQQFGTIALRPGPYRIAGGDATDREGTRYIVGVTPAPLPRWQLVHVLPSKPALKEADGWVRSVTALIAVGLIGLTLLAIWRRTRAERAAMAREALEEEVARRTAELRATNDQLTVEISERIRADQRFRAAREELAQANRLGSLGSITAGVAHEINQPVAAIRTLADNARTFLSRDKPDKAAGNLATIVELTERIGSIVQEMRRFVRRGTHGLGPVSLEAVLDGTMLLIGDRFRTAGVALERPRGGALPRVVAGRVRLEQVLVNLLQNALDAVAETPSPRVRLTVVEHPDGVELTVEDNGPGLDPAIATEIFTPFVTGKPDGLGLGLGIARDIMTEFGGVLETISSSLGGAGFRLRMRRA</sequence>
<dbReference type="SUPFAM" id="SSF103190">
    <property type="entry name" value="Sensory domain-like"/>
    <property type="match status" value="1"/>
</dbReference>
<gene>
    <name evidence="20" type="ORF">JYA60_12620</name>
</gene>
<evidence type="ECO:0000256" key="12">
    <source>
        <dbReference type="ARBA" id="ARBA00022989"/>
    </source>
</evidence>
<keyword evidence="10 20" id="KW-0418">Kinase</keyword>
<evidence type="ECO:0000256" key="18">
    <source>
        <dbReference type="SAM" id="Phobius"/>
    </source>
</evidence>
<keyword evidence="8 18" id="KW-0812">Transmembrane</keyword>
<dbReference type="Pfam" id="PF00512">
    <property type="entry name" value="HisKA"/>
    <property type="match status" value="1"/>
</dbReference>
<dbReference type="InterPro" id="IPR003594">
    <property type="entry name" value="HATPase_dom"/>
</dbReference>
<keyword evidence="4" id="KW-1003">Cell membrane</keyword>
<evidence type="ECO:0000256" key="7">
    <source>
        <dbReference type="ARBA" id="ARBA00022679"/>
    </source>
</evidence>
<keyword evidence="17" id="KW-0175">Coiled coil</keyword>
<dbReference type="SMART" id="SM00388">
    <property type="entry name" value="HisKA"/>
    <property type="match status" value="1"/>
</dbReference>
<keyword evidence="12 18" id="KW-1133">Transmembrane helix</keyword>
<evidence type="ECO:0000256" key="4">
    <source>
        <dbReference type="ARBA" id="ARBA00022475"/>
    </source>
</evidence>
<protein>
    <recommendedName>
        <fullName evidence="16">C4-dicarboxylate transport sensor protein DctB</fullName>
        <ecNumber evidence="3">2.7.13.3</ecNumber>
    </recommendedName>
</protein>
<dbReference type="AlphaFoldDB" id="A0AA40ZZ23"/>
<proteinExistence type="predicted"/>
<comment type="catalytic activity">
    <reaction evidence="1">
        <text>ATP + protein L-histidine = ADP + protein N-phospho-L-histidine.</text>
        <dbReference type="EC" id="2.7.13.3"/>
    </reaction>
</comment>
<evidence type="ECO:0000313" key="20">
    <source>
        <dbReference type="EMBL" id="MBN3559071.1"/>
    </source>
</evidence>
<dbReference type="EMBL" id="JAFHKU010000131">
    <property type="protein sequence ID" value="MBN3559071.1"/>
    <property type="molecule type" value="Genomic_DNA"/>
</dbReference>
<dbReference type="PANTHER" id="PTHR43065">
    <property type="entry name" value="SENSOR HISTIDINE KINASE"/>
    <property type="match status" value="1"/>
</dbReference>
<evidence type="ECO:0000256" key="15">
    <source>
        <dbReference type="ARBA" id="ARBA00059004"/>
    </source>
</evidence>
<keyword evidence="6" id="KW-0597">Phosphoprotein</keyword>
<keyword evidence="5" id="KW-0997">Cell inner membrane</keyword>
<dbReference type="PIRSF" id="PIRSF036431">
    <property type="entry name" value="STHK_DctB"/>
    <property type="match status" value="1"/>
</dbReference>
<dbReference type="SUPFAM" id="SSF47384">
    <property type="entry name" value="Homodimeric domain of signal transducing histidine kinase"/>
    <property type="match status" value="1"/>
</dbReference>
<evidence type="ECO:0000256" key="17">
    <source>
        <dbReference type="SAM" id="Coils"/>
    </source>
</evidence>
<evidence type="ECO:0000256" key="6">
    <source>
        <dbReference type="ARBA" id="ARBA00022553"/>
    </source>
</evidence>
<keyword evidence="7" id="KW-0808">Transferase</keyword>
<dbReference type="Proteomes" id="UP000704529">
    <property type="component" value="Unassembled WGS sequence"/>
</dbReference>
<dbReference type="Pfam" id="PF02518">
    <property type="entry name" value="HATPase_c"/>
    <property type="match status" value="1"/>
</dbReference>
<accession>A0AA40ZZ23</accession>
<dbReference type="PANTHER" id="PTHR43065:SF46">
    <property type="entry name" value="C4-DICARBOXYLATE TRANSPORT SENSOR PROTEIN DCTB"/>
    <property type="match status" value="1"/>
</dbReference>
<dbReference type="InterPro" id="IPR036097">
    <property type="entry name" value="HisK_dim/P_sf"/>
</dbReference>
<dbReference type="InterPro" id="IPR004358">
    <property type="entry name" value="Sig_transdc_His_kin-like_C"/>
</dbReference>
<dbReference type="SMART" id="SM00387">
    <property type="entry name" value="HATPase_c"/>
    <property type="match status" value="1"/>
</dbReference>
<evidence type="ECO:0000256" key="11">
    <source>
        <dbReference type="ARBA" id="ARBA00022840"/>
    </source>
</evidence>
<evidence type="ECO:0000256" key="2">
    <source>
        <dbReference type="ARBA" id="ARBA00004429"/>
    </source>
</evidence>
<dbReference type="InterPro" id="IPR036890">
    <property type="entry name" value="HATPase_C_sf"/>
</dbReference>
<dbReference type="InterPro" id="IPR003661">
    <property type="entry name" value="HisK_dim/P_dom"/>
</dbReference>
<evidence type="ECO:0000256" key="14">
    <source>
        <dbReference type="ARBA" id="ARBA00023136"/>
    </source>
</evidence>
<dbReference type="GO" id="GO:0005524">
    <property type="term" value="F:ATP binding"/>
    <property type="evidence" value="ECO:0007669"/>
    <property type="project" value="UniProtKB-KW"/>
</dbReference>
<keyword evidence="11" id="KW-0067">ATP-binding</keyword>
<feature type="transmembrane region" description="Helical" evidence="18">
    <location>
        <begin position="308"/>
        <end position="329"/>
    </location>
</feature>
<evidence type="ECO:0000256" key="5">
    <source>
        <dbReference type="ARBA" id="ARBA00022519"/>
    </source>
</evidence>
<dbReference type="PRINTS" id="PR00344">
    <property type="entry name" value="BCTRLSENSOR"/>
</dbReference>
<feature type="domain" description="Histidine kinase" evidence="19">
    <location>
        <begin position="398"/>
        <end position="608"/>
    </location>
</feature>
<dbReference type="Gene3D" id="3.30.565.10">
    <property type="entry name" value="Histidine kinase-like ATPase, C-terminal domain"/>
    <property type="match status" value="1"/>
</dbReference>
<evidence type="ECO:0000256" key="10">
    <source>
        <dbReference type="ARBA" id="ARBA00022777"/>
    </source>
</evidence>
<evidence type="ECO:0000256" key="9">
    <source>
        <dbReference type="ARBA" id="ARBA00022741"/>
    </source>
</evidence>
<evidence type="ECO:0000256" key="3">
    <source>
        <dbReference type="ARBA" id="ARBA00012438"/>
    </source>
</evidence>
<dbReference type="GO" id="GO:0005886">
    <property type="term" value="C:plasma membrane"/>
    <property type="evidence" value="ECO:0007669"/>
    <property type="project" value="UniProtKB-SubCell"/>
</dbReference>
<name>A0AA40ZZ23_9SPHN</name>
<organism evidence="20 21">
    <name type="scientific">Sphingomonas yabuuchiae</name>
    <dbReference type="NCBI Taxonomy" id="172044"/>
    <lineage>
        <taxon>Bacteria</taxon>
        <taxon>Pseudomonadati</taxon>
        <taxon>Pseudomonadota</taxon>
        <taxon>Alphaproteobacteria</taxon>
        <taxon>Sphingomonadales</taxon>
        <taxon>Sphingomonadaceae</taxon>
        <taxon>Sphingomonas</taxon>
    </lineage>
</organism>